<organism evidence="5 6">
    <name type="scientific">Bradyrhizobium lablabi</name>
    <dbReference type="NCBI Taxonomy" id="722472"/>
    <lineage>
        <taxon>Bacteria</taxon>
        <taxon>Pseudomonadati</taxon>
        <taxon>Pseudomonadota</taxon>
        <taxon>Alphaproteobacteria</taxon>
        <taxon>Hyphomicrobiales</taxon>
        <taxon>Nitrobacteraceae</taxon>
        <taxon>Bradyrhizobium</taxon>
    </lineage>
</organism>
<protein>
    <submittedName>
        <fullName evidence="5">ABC-type branched-chain amino acid transport system, substrate-binding protein</fullName>
    </submittedName>
</protein>
<evidence type="ECO:0000259" key="4">
    <source>
        <dbReference type="Pfam" id="PF13458"/>
    </source>
</evidence>
<evidence type="ECO:0000256" key="2">
    <source>
        <dbReference type="ARBA" id="ARBA00022729"/>
    </source>
</evidence>
<feature type="signal peptide" evidence="3">
    <location>
        <begin position="1"/>
        <end position="27"/>
    </location>
</feature>
<dbReference type="InterPro" id="IPR028082">
    <property type="entry name" value="Peripla_BP_I"/>
</dbReference>
<name>A0A1M6VGT4_9BRAD</name>
<proteinExistence type="inferred from homology"/>
<evidence type="ECO:0000256" key="1">
    <source>
        <dbReference type="ARBA" id="ARBA00010062"/>
    </source>
</evidence>
<dbReference type="InterPro" id="IPR028081">
    <property type="entry name" value="Leu-bd"/>
</dbReference>
<dbReference type="PANTHER" id="PTHR47235">
    <property type="entry name" value="BLR6548 PROTEIN"/>
    <property type="match status" value="1"/>
</dbReference>
<evidence type="ECO:0000313" key="5">
    <source>
        <dbReference type="EMBL" id="SHK80680.1"/>
    </source>
</evidence>
<reference evidence="5 6" key="1">
    <citation type="submission" date="2016-11" db="EMBL/GenBank/DDBJ databases">
        <authorList>
            <person name="Jaros S."/>
            <person name="Januszkiewicz K."/>
            <person name="Wedrychowicz H."/>
        </authorList>
    </citation>
    <scope>NUCLEOTIDE SEQUENCE [LARGE SCALE GENOMIC DNA]</scope>
    <source>
        <strain evidence="5 6">GAS499</strain>
    </source>
</reference>
<feature type="chain" id="PRO_5012296946" evidence="3">
    <location>
        <begin position="28"/>
        <end position="405"/>
    </location>
</feature>
<keyword evidence="2 3" id="KW-0732">Signal</keyword>
<feature type="domain" description="Leucine-binding protein" evidence="4">
    <location>
        <begin position="37"/>
        <end position="389"/>
    </location>
</feature>
<dbReference type="AlphaFoldDB" id="A0A1M6VGT4"/>
<accession>A0A1M6VGT4</accession>
<dbReference type="RefSeq" id="WP_079545143.1">
    <property type="nucleotide sequence ID" value="NZ_LT670844.1"/>
</dbReference>
<sequence length="405" mass="43439">MFQRLSPACALLFSIASALIVPASARAADAPGVTATEIKIGGVFPFSGPASSIGLVGKGVMAYVQSINDRGGIQGRRINYIALDDAYSPPKAVEHIRRLIESDEVAFIFSQLGTAGNTAVSKYLKAKGVPTIAIVTGSSKFTDVKDYPLTTTGLVSYDTEGKIYAKYLTRTLPSAKYAILYQNDDLGKDYVNAFKSFLGADFDKRVVTAAYEVTEPTIDSQVVSLKSSGAEALFVAGTPKFAAQAIRKAAEIGWKPTLIINFPSSSVAGTIKPAGLENAVGVIVGTPNKDTIDPKWNDDPGIKAYRAFFEKYLAGADITNTSYLTGYQQGMVLEQILRQCGDDLSRANIAAQAKSLRDFVLPTALPGIRINTGPTSNMVWTQMQLQRWNGKSWEQFGDVLDAGSE</sequence>
<dbReference type="OrthoDB" id="9770729at2"/>
<dbReference type="EMBL" id="LT670844">
    <property type="protein sequence ID" value="SHK80680.1"/>
    <property type="molecule type" value="Genomic_DNA"/>
</dbReference>
<dbReference type="PANTHER" id="PTHR47235:SF1">
    <property type="entry name" value="BLR6548 PROTEIN"/>
    <property type="match status" value="1"/>
</dbReference>
<gene>
    <name evidence="5" type="ORF">SAMN05444159_4229</name>
</gene>
<dbReference type="CDD" id="cd06343">
    <property type="entry name" value="PBP1_ABC_ligand_binding-like"/>
    <property type="match status" value="1"/>
</dbReference>
<evidence type="ECO:0000256" key="3">
    <source>
        <dbReference type="SAM" id="SignalP"/>
    </source>
</evidence>
<dbReference type="Proteomes" id="UP000189935">
    <property type="component" value="Chromosome I"/>
</dbReference>
<dbReference type="Gene3D" id="3.40.50.2300">
    <property type="match status" value="2"/>
</dbReference>
<dbReference type="Pfam" id="PF13458">
    <property type="entry name" value="Peripla_BP_6"/>
    <property type="match status" value="1"/>
</dbReference>
<evidence type="ECO:0000313" key="6">
    <source>
        <dbReference type="Proteomes" id="UP000189935"/>
    </source>
</evidence>
<dbReference type="SUPFAM" id="SSF53822">
    <property type="entry name" value="Periplasmic binding protein-like I"/>
    <property type="match status" value="1"/>
</dbReference>
<comment type="similarity">
    <text evidence="1">Belongs to the leucine-binding protein family.</text>
</comment>